<gene>
    <name evidence="1" type="ORF">CY0110_12612</name>
</gene>
<dbReference type="eggNOG" id="ENOG5032YM4">
    <property type="taxonomic scope" value="Bacteria"/>
</dbReference>
<dbReference type="EMBL" id="AAXW01000016">
    <property type="protein sequence ID" value="EAZ91108.1"/>
    <property type="molecule type" value="Genomic_DNA"/>
</dbReference>
<comment type="caution">
    <text evidence="1">The sequence shown here is derived from an EMBL/GenBank/DDBJ whole genome shotgun (WGS) entry which is preliminary data.</text>
</comment>
<sequence length="79" mass="9269">MSCDHLKALDLAKAGKWDESHEMVQSYSDHLSCLIHGYLHRVEGDFSNAKYWYNRATEKMPNNTLEDELKRLYQLAQSH</sequence>
<protein>
    <submittedName>
        <fullName evidence="1">Uncharacterized protein</fullName>
    </submittedName>
</protein>
<evidence type="ECO:0000313" key="1">
    <source>
        <dbReference type="EMBL" id="EAZ91108.1"/>
    </source>
</evidence>
<dbReference type="AlphaFoldDB" id="A3IQQ3"/>
<dbReference type="OrthoDB" id="370799at2"/>
<accession>A3IQQ3</accession>
<evidence type="ECO:0000313" key="2">
    <source>
        <dbReference type="Proteomes" id="UP000003781"/>
    </source>
</evidence>
<name>A3IQQ3_9CHRO</name>
<dbReference type="Proteomes" id="UP000003781">
    <property type="component" value="Unassembled WGS sequence"/>
</dbReference>
<reference evidence="1 2" key="1">
    <citation type="submission" date="2007-03" db="EMBL/GenBank/DDBJ databases">
        <authorList>
            <person name="Stal L."/>
            <person name="Ferriera S."/>
            <person name="Johnson J."/>
            <person name="Kravitz S."/>
            <person name="Beeson K."/>
            <person name="Sutton G."/>
            <person name="Rogers Y.-H."/>
            <person name="Friedman R."/>
            <person name="Frazier M."/>
            <person name="Venter J.C."/>
        </authorList>
    </citation>
    <scope>NUCLEOTIDE SEQUENCE [LARGE SCALE GENOMIC DNA]</scope>
    <source>
        <strain evidence="1 2">CCY0110</strain>
    </source>
</reference>
<keyword evidence="2" id="KW-1185">Reference proteome</keyword>
<dbReference type="RefSeq" id="WP_008275719.1">
    <property type="nucleotide sequence ID" value="NZ_AAXW01000016.1"/>
</dbReference>
<organism evidence="1 2">
    <name type="scientific">Crocosphaera chwakensis CCY0110</name>
    <dbReference type="NCBI Taxonomy" id="391612"/>
    <lineage>
        <taxon>Bacteria</taxon>
        <taxon>Bacillati</taxon>
        <taxon>Cyanobacteriota</taxon>
        <taxon>Cyanophyceae</taxon>
        <taxon>Oscillatoriophycideae</taxon>
        <taxon>Chroococcales</taxon>
        <taxon>Aphanothecaceae</taxon>
        <taxon>Crocosphaera</taxon>
        <taxon>Crocosphaera chwakensis</taxon>
    </lineage>
</organism>
<proteinExistence type="predicted"/>